<feature type="transmembrane region" description="Helical" evidence="1">
    <location>
        <begin position="257"/>
        <end position="276"/>
    </location>
</feature>
<evidence type="ECO:0000256" key="1">
    <source>
        <dbReference type="SAM" id="Phobius"/>
    </source>
</evidence>
<feature type="transmembrane region" description="Helical" evidence="1">
    <location>
        <begin position="229"/>
        <end position="251"/>
    </location>
</feature>
<dbReference type="InterPro" id="IPR032809">
    <property type="entry name" value="Put_HupE_UreJ"/>
</dbReference>
<organism evidence="3 4">
    <name type="scientific">Plantactinospora solaniradicis</name>
    <dbReference type="NCBI Taxonomy" id="1723736"/>
    <lineage>
        <taxon>Bacteria</taxon>
        <taxon>Bacillati</taxon>
        <taxon>Actinomycetota</taxon>
        <taxon>Actinomycetes</taxon>
        <taxon>Micromonosporales</taxon>
        <taxon>Micromonosporaceae</taxon>
        <taxon>Plantactinospora</taxon>
    </lineage>
</organism>
<comment type="caution">
    <text evidence="3">The sequence shown here is derived from an EMBL/GenBank/DDBJ whole genome shotgun (WGS) entry which is preliminary data.</text>
</comment>
<keyword evidence="2" id="KW-0732">Signal</keyword>
<sequence>MRLLAFLAPLVAVLLVAAPAQAHVRATTVAVDLRSQGDSVAAVVDVEYDVLARLLSLDGGPNPNPDADAVGVGDAAAEVPTEVRRDSLDAHASDVAAYLGERLLLRRSSIVCTTEDDARVELADSGAVQVALSYDCPASGPLTVRTDIFRVSDGVVDDTTTMVAYDIDGRRGSTLLDTARTSFTVGHGELRSEIPRFVRLGAEHLLFGLDHVLFLLALLLGAKRLRDVVEVATAFTVAHSVTLVLAAIGWVSVPGWIVEPLIALSIAFVAVDNLISPRTSHRLPVVFGFGLLHGLGFAGALSVDGPLSVSTLADLVSFNVGIELVQLAIIGLAFPGLLFLRRAATAPVAARVLTLGTVAATVAVAGAGLVWFVERSPILT</sequence>
<accession>A0ABW1KME7</accession>
<evidence type="ECO:0000313" key="3">
    <source>
        <dbReference type="EMBL" id="MFC6022117.1"/>
    </source>
</evidence>
<keyword evidence="1" id="KW-0812">Transmembrane</keyword>
<proteinExistence type="predicted"/>
<feature type="transmembrane region" description="Helical" evidence="1">
    <location>
        <begin position="283"/>
        <end position="303"/>
    </location>
</feature>
<feature type="transmembrane region" description="Helical" evidence="1">
    <location>
        <begin position="352"/>
        <end position="373"/>
    </location>
</feature>
<dbReference type="RefSeq" id="WP_377431293.1">
    <property type="nucleotide sequence ID" value="NZ_JBHSPR010000055.1"/>
</dbReference>
<keyword evidence="4" id="KW-1185">Reference proteome</keyword>
<name>A0ABW1KME7_9ACTN</name>
<feature type="transmembrane region" description="Helical" evidence="1">
    <location>
        <begin position="315"/>
        <end position="340"/>
    </location>
</feature>
<dbReference type="Proteomes" id="UP001596203">
    <property type="component" value="Unassembled WGS sequence"/>
</dbReference>
<keyword evidence="1" id="KW-1133">Transmembrane helix</keyword>
<keyword evidence="1" id="KW-0472">Membrane</keyword>
<feature type="transmembrane region" description="Helical" evidence="1">
    <location>
        <begin position="204"/>
        <end position="222"/>
    </location>
</feature>
<dbReference type="Pfam" id="PF13795">
    <property type="entry name" value="HupE_UreJ_2"/>
    <property type="match status" value="1"/>
</dbReference>
<dbReference type="EMBL" id="JBHSPR010000055">
    <property type="protein sequence ID" value="MFC6022117.1"/>
    <property type="molecule type" value="Genomic_DNA"/>
</dbReference>
<feature type="chain" id="PRO_5046635670" evidence="2">
    <location>
        <begin position="23"/>
        <end position="380"/>
    </location>
</feature>
<evidence type="ECO:0000256" key="2">
    <source>
        <dbReference type="SAM" id="SignalP"/>
    </source>
</evidence>
<protein>
    <submittedName>
        <fullName evidence="3">HupE/UreJ family protein</fullName>
    </submittedName>
</protein>
<feature type="signal peptide" evidence="2">
    <location>
        <begin position="1"/>
        <end position="22"/>
    </location>
</feature>
<reference evidence="4" key="1">
    <citation type="journal article" date="2019" name="Int. J. Syst. Evol. Microbiol.">
        <title>The Global Catalogue of Microorganisms (GCM) 10K type strain sequencing project: providing services to taxonomists for standard genome sequencing and annotation.</title>
        <authorList>
            <consortium name="The Broad Institute Genomics Platform"/>
            <consortium name="The Broad Institute Genome Sequencing Center for Infectious Disease"/>
            <person name="Wu L."/>
            <person name="Ma J."/>
        </authorList>
    </citation>
    <scope>NUCLEOTIDE SEQUENCE [LARGE SCALE GENOMIC DNA]</scope>
    <source>
        <strain evidence="4">ZS-35-S2</strain>
    </source>
</reference>
<evidence type="ECO:0000313" key="4">
    <source>
        <dbReference type="Proteomes" id="UP001596203"/>
    </source>
</evidence>
<gene>
    <name evidence="3" type="ORF">ACFP2T_38890</name>
</gene>